<comment type="function">
    <text evidence="9">Catalytic component of the signal peptidase complex (SPC) which catalyzes the cleavage of N-terminal signal sequences from nascent proteins as they are translocated into the lumen of the endoplasmic reticulum. Specifically cleaves N-terminal signal peptides that contain a hydrophobic alpha-helix (h-region) shorter than 18-20 amino acids.</text>
</comment>
<dbReference type="Pfam" id="PF10502">
    <property type="entry name" value="Peptidase_S26"/>
    <property type="match status" value="1"/>
</dbReference>
<dbReference type="InterPro" id="IPR019533">
    <property type="entry name" value="Peptidase_S26"/>
</dbReference>
<dbReference type="InterPro" id="IPR019756">
    <property type="entry name" value="Pept_S26A_signal_pept_1_Ser-AS"/>
</dbReference>
<evidence type="ECO:0000313" key="12">
    <source>
        <dbReference type="EMBL" id="MBN1573168.1"/>
    </source>
</evidence>
<dbReference type="InterPro" id="IPR001733">
    <property type="entry name" value="Peptidase_S26B"/>
</dbReference>
<dbReference type="GO" id="GO:0004252">
    <property type="term" value="F:serine-type endopeptidase activity"/>
    <property type="evidence" value="ECO:0007669"/>
    <property type="project" value="UniProtKB-UniRule"/>
</dbReference>
<keyword evidence="2" id="KW-0645">Protease</keyword>
<dbReference type="Proteomes" id="UP000809273">
    <property type="component" value="Unassembled WGS sequence"/>
</dbReference>
<evidence type="ECO:0000256" key="4">
    <source>
        <dbReference type="ARBA" id="ARBA00022801"/>
    </source>
</evidence>
<evidence type="ECO:0000256" key="1">
    <source>
        <dbReference type="ARBA" id="ARBA00004648"/>
    </source>
</evidence>
<evidence type="ECO:0000313" key="13">
    <source>
        <dbReference type="Proteomes" id="UP000809273"/>
    </source>
</evidence>
<keyword evidence="3" id="KW-0812">Transmembrane</keyword>
<dbReference type="NCBIfam" id="TIGR02228">
    <property type="entry name" value="sigpep_I_arch"/>
    <property type="match status" value="1"/>
</dbReference>
<name>A0A9D8PP70_9DELT</name>
<proteinExistence type="predicted"/>
<dbReference type="AlphaFoldDB" id="A0A9D8PP70"/>
<keyword evidence="8" id="KW-0472">Membrane</keyword>
<evidence type="ECO:0000256" key="10">
    <source>
        <dbReference type="NCBIfam" id="TIGR02228"/>
    </source>
</evidence>
<comment type="caution">
    <text evidence="12">The sequence shown here is derived from an EMBL/GenBank/DDBJ whole genome shotgun (WGS) entry which is preliminary data.</text>
</comment>
<keyword evidence="4 12" id="KW-0378">Hydrolase</keyword>
<dbReference type="InterPro" id="IPR036286">
    <property type="entry name" value="LexA/Signal_pep-like_sf"/>
</dbReference>
<evidence type="ECO:0000256" key="3">
    <source>
        <dbReference type="ARBA" id="ARBA00022692"/>
    </source>
</evidence>
<evidence type="ECO:0000256" key="9">
    <source>
        <dbReference type="ARBA" id="ARBA00045533"/>
    </source>
</evidence>
<dbReference type="GO" id="GO:0016020">
    <property type="term" value="C:membrane"/>
    <property type="evidence" value="ECO:0007669"/>
    <property type="project" value="UniProtKB-UniRule"/>
</dbReference>
<dbReference type="Gene3D" id="2.10.109.10">
    <property type="entry name" value="Umud Fragment, subunit A"/>
    <property type="match status" value="1"/>
</dbReference>
<dbReference type="PROSITE" id="PS00501">
    <property type="entry name" value="SPASE_I_1"/>
    <property type="match status" value="1"/>
</dbReference>
<keyword evidence="5" id="KW-0256">Endoplasmic reticulum</keyword>
<keyword evidence="6" id="KW-0735">Signal-anchor</keyword>
<evidence type="ECO:0000256" key="2">
    <source>
        <dbReference type="ARBA" id="ARBA00022670"/>
    </source>
</evidence>
<reference evidence="12" key="2">
    <citation type="submission" date="2021-01" db="EMBL/GenBank/DDBJ databases">
        <authorList>
            <person name="Hahn C.R."/>
            <person name="Youssef N.H."/>
            <person name="Elshahed M."/>
        </authorList>
    </citation>
    <scope>NUCLEOTIDE SEQUENCE</scope>
    <source>
        <strain evidence="12">Zod_Metabat.24</strain>
    </source>
</reference>
<dbReference type="GO" id="GO:0006465">
    <property type="term" value="P:signal peptide processing"/>
    <property type="evidence" value="ECO:0007669"/>
    <property type="project" value="UniProtKB-UniRule"/>
</dbReference>
<dbReference type="SUPFAM" id="SSF51306">
    <property type="entry name" value="LexA/Signal peptidase"/>
    <property type="match status" value="1"/>
</dbReference>
<dbReference type="GO" id="GO:0009003">
    <property type="term" value="F:signal peptidase activity"/>
    <property type="evidence" value="ECO:0007669"/>
    <property type="project" value="UniProtKB-EC"/>
</dbReference>
<sequence length="139" mass="15277">MRPVNIRSIPFCGYSMYPALRPGDTLIVKKVNGKGGDIKLGDIVCFSQEESYTAHRVINIIENEKDLTVTTKGDNMTSPDTPRILNGDGILKVVMIKRGGSDLIKPGFGRIHACLSSSNLTFGIVKGWIGRGLKRFIIR</sequence>
<reference evidence="12" key="1">
    <citation type="journal article" date="2021" name="Environ. Microbiol.">
        <title>Genomic characterization of three novel Desulfobacterota classes expand the metabolic and phylogenetic diversity of the phylum.</title>
        <authorList>
            <person name="Murphy C.L."/>
            <person name="Biggerstaff J."/>
            <person name="Eichhorn A."/>
            <person name="Ewing E."/>
            <person name="Shahan R."/>
            <person name="Soriano D."/>
            <person name="Stewart S."/>
            <person name="VanMol K."/>
            <person name="Walker R."/>
            <person name="Walters P."/>
            <person name="Elshahed M.S."/>
            <person name="Youssef N.H."/>
        </authorList>
    </citation>
    <scope>NUCLEOTIDE SEQUENCE</scope>
    <source>
        <strain evidence="12">Zod_Metabat.24</strain>
    </source>
</reference>
<organism evidence="12 13">
    <name type="scientific">Candidatus Zymogenus saltonus</name>
    <dbReference type="NCBI Taxonomy" id="2844893"/>
    <lineage>
        <taxon>Bacteria</taxon>
        <taxon>Deltaproteobacteria</taxon>
        <taxon>Candidatus Zymogenia</taxon>
        <taxon>Candidatus Zymogeniales</taxon>
        <taxon>Candidatus Zymogenaceae</taxon>
        <taxon>Candidatus Zymogenus</taxon>
    </lineage>
</organism>
<evidence type="ECO:0000256" key="6">
    <source>
        <dbReference type="ARBA" id="ARBA00022968"/>
    </source>
</evidence>
<feature type="domain" description="Peptidase S26" evidence="11">
    <location>
        <begin position="9"/>
        <end position="51"/>
    </location>
</feature>
<comment type="subcellular location">
    <subcellularLocation>
        <location evidence="1">Endoplasmic reticulum membrane</location>
        <topology evidence="1">Single-pass type II membrane protein</topology>
    </subcellularLocation>
</comment>
<evidence type="ECO:0000256" key="7">
    <source>
        <dbReference type="ARBA" id="ARBA00022989"/>
    </source>
</evidence>
<evidence type="ECO:0000259" key="11">
    <source>
        <dbReference type="Pfam" id="PF10502"/>
    </source>
</evidence>
<dbReference type="CDD" id="cd06530">
    <property type="entry name" value="S26_SPase_I"/>
    <property type="match status" value="1"/>
</dbReference>
<evidence type="ECO:0000256" key="5">
    <source>
        <dbReference type="ARBA" id="ARBA00022824"/>
    </source>
</evidence>
<accession>A0A9D8PP70</accession>
<protein>
    <recommendedName>
        <fullName evidence="10">Signal peptidase I</fullName>
        <ecNumber evidence="10">3.4.21.89</ecNumber>
    </recommendedName>
</protein>
<evidence type="ECO:0000256" key="8">
    <source>
        <dbReference type="ARBA" id="ARBA00023136"/>
    </source>
</evidence>
<keyword evidence="7" id="KW-1133">Transmembrane helix</keyword>
<gene>
    <name evidence="12" type="ORF">JW984_08235</name>
</gene>
<dbReference type="EC" id="3.4.21.89" evidence="10"/>
<dbReference type="EMBL" id="JAFGIX010000040">
    <property type="protein sequence ID" value="MBN1573168.1"/>
    <property type="molecule type" value="Genomic_DNA"/>
</dbReference>